<dbReference type="InterPro" id="IPR051070">
    <property type="entry name" value="NF-kappa-B_inhibitor"/>
</dbReference>
<protein>
    <submittedName>
        <fullName evidence="4">Uncharacterized protein</fullName>
    </submittedName>
</protein>
<evidence type="ECO:0000256" key="2">
    <source>
        <dbReference type="ARBA" id="ARBA00023043"/>
    </source>
</evidence>
<dbReference type="Pfam" id="PF13857">
    <property type="entry name" value="Ank_5"/>
    <property type="match status" value="2"/>
</dbReference>
<dbReference type="EMBL" id="HACM01006718">
    <property type="protein sequence ID" value="CRZ07160.1"/>
    <property type="molecule type" value="Transcribed_RNA"/>
</dbReference>
<dbReference type="InterPro" id="IPR002110">
    <property type="entry name" value="Ankyrin_rpt"/>
</dbReference>
<feature type="non-terminal residue" evidence="4">
    <location>
        <position position="170"/>
    </location>
</feature>
<feature type="repeat" description="ANK" evidence="3">
    <location>
        <begin position="130"/>
        <end position="162"/>
    </location>
</feature>
<evidence type="ECO:0000256" key="3">
    <source>
        <dbReference type="PROSITE-ProRule" id="PRU00023"/>
    </source>
</evidence>
<dbReference type="GO" id="GO:0051059">
    <property type="term" value="F:NF-kappaB binding"/>
    <property type="evidence" value="ECO:0007669"/>
    <property type="project" value="TreeGrafter"/>
</dbReference>
<dbReference type="PROSITE" id="PS50297">
    <property type="entry name" value="ANK_REP_REGION"/>
    <property type="match status" value="1"/>
</dbReference>
<sequence>TALHLAIMERLSHQTIIDTINAAMAKTVELVGHKEMTDPSGELIHDGLAISQATPNGINLRNQKGQTPLFLAILFQRCDIAKVLIDYGADPDITDNNGDTPLLWHMPDLLRDEIILFIIQNTDLNRSNKFGETLFHIAVDCKREVVVKYMLIKGADPRIRDADGNTALHL</sequence>
<evidence type="ECO:0000256" key="1">
    <source>
        <dbReference type="ARBA" id="ARBA00022737"/>
    </source>
</evidence>
<organism evidence="4">
    <name type="scientific">Spongospora subterranea</name>
    <dbReference type="NCBI Taxonomy" id="70186"/>
    <lineage>
        <taxon>Eukaryota</taxon>
        <taxon>Sar</taxon>
        <taxon>Rhizaria</taxon>
        <taxon>Endomyxa</taxon>
        <taxon>Phytomyxea</taxon>
        <taxon>Plasmodiophorida</taxon>
        <taxon>Plasmodiophoridae</taxon>
        <taxon>Spongospora</taxon>
    </lineage>
</organism>
<keyword evidence="1" id="KW-0677">Repeat</keyword>
<keyword evidence="2 3" id="KW-0040">ANK repeat</keyword>
<feature type="non-terminal residue" evidence="4">
    <location>
        <position position="1"/>
    </location>
</feature>
<evidence type="ECO:0000313" key="4">
    <source>
        <dbReference type="EMBL" id="CRZ07160.1"/>
    </source>
</evidence>
<accession>A0A0H5QYZ4</accession>
<dbReference type="PROSITE" id="PS50088">
    <property type="entry name" value="ANK_REPEAT"/>
    <property type="match status" value="2"/>
</dbReference>
<proteinExistence type="predicted"/>
<dbReference type="SMART" id="SM00248">
    <property type="entry name" value="ANK"/>
    <property type="match status" value="2"/>
</dbReference>
<dbReference type="AlphaFoldDB" id="A0A0H5QYZ4"/>
<dbReference type="GO" id="GO:0071356">
    <property type="term" value="P:cellular response to tumor necrosis factor"/>
    <property type="evidence" value="ECO:0007669"/>
    <property type="project" value="TreeGrafter"/>
</dbReference>
<dbReference type="InterPro" id="IPR036770">
    <property type="entry name" value="Ankyrin_rpt-contain_sf"/>
</dbReference>
<reference evidence="4" key="1">
    <citation type="submission" date="2015-04" db="EMBL/GenBank/DDBJ databases">
        <title>The genome sequence of the plant pathogenic Rhizarian Plasmodiophora brassicae reveals insights in its biotrophic life cycle and the origin of chitin synthesis.</title>
        <authorList>
            <person name="Schwelm A."/>
            <person name="Fogelqvist J."/>
            <person name="Knaust A."/>
            <person name="Julke S."/>
            <person name="Lilja T."/>
            <person name="Dhandapani V."/>
            <person name="Bonilla-Rosso G."/>
            <person name="Karlsson M."/>
            <person name="Shevchenko A."/>
            <person name="Choi S.R."/>
            <person name="Kim H.G."/>
            <person name="Park J.Y."/>
            <person name="Lim Y.P."/>
            <person name="Ludwig-Muller J."/>
            <person name="Dixelius C."/>
        </authorList>
    </citation>
    <scope>NUCLEOTIDE SEQUENCE</scope>
    <source>
        <tissue evidence="4">Potato root galls</tissue>
    </source>
</reference>
<dbReference type="Gene3D" id="1.25.40.20">
    <property type="entry name" value="Ankyrin repeat-containing domain"/>
    <property type="match status" value="2"/>
</dbReference>
<dbReference type="GO" id="GO:0005829">
    <property type="term" value="C:cytosol"/>
    <property type="evidence" value="ECO:0007669"/>
    <property type="project" value="TreeGrafter"/>
</dbReference>
<dbReference type="PANTHER" id="PTHR46680">
    <property type="entry name" value="NF-KAPPA-B INHIBITOR ALPHA"/>
    <property type="match status" value="1"/>
</dbReference>
<feature type="repeat" description="ANK" evidence="3">
    <location>
        <begin position="64"/>
        <end position="96"/>
    </location>
</feature>
<name>A0A0H5QYZ4_9EUKA</name>
<dbReference type="PANTHER" id="PTHR46680:SF3">
    <property type="entry name" value="NF-KAPPA-B INHIBITOR CACTUS"/>
    <property type="match status" value="1"/>
</dbReference>
<dbReference type="SUPFAM" id="SSF48403">
    <property type="entry name" value="Ankyrin repeat"/>
    <property type="match status" value="1"/>
</dbReference>